<dbReference type="EMBL" id="JAODUO010001197">
    <property type="protein sequence ID" value="KAK2169256.1"/>
    <property type="molecule type" value="Genomic_DNA"/>
</dbReference>
<evidence type="ECO:0000313" key="2">
    <source>
        <dbReference type="Proteomes" id="UP001209878"/>
    </source>
</evidence>
<reference evidence="1" key="1">
    <citation type="journal article" date="2023" name="Mol. Biol. Evol.">
        <title>Third-Generation Sequencing Reveals the Adaptive Role of the Epigenome in Three Deep-Sea Polychaetes.</title>
        <authorList>
            <person name="Perez M."/>
            <person name="Aroh O."/>
            <person name="Sun Y."/>
            <person name="Lan Y."/>
            <person name="Juniper S.K."/>
            <person name="Young C.R."/>
            <person name="Angers B."/>
            <person name="Qian P.Y."/>
        </authorList>
    </citation>
    <scope>NUCLEOTIDE SEQUENCE</scope>
    <source>
        <strain evidence="1">R07B-5</strain>
    </source>
</reference>
<protein>
    <submittedName>
        <fullName evidence="1">Uncharacterized protein</fullName>
    </submittedName>
</protein>
<accession>A0AAD9NI78</accession>
<keyword evidence="2" id="KW-1185">Reference proteome</keyword>
<dbReference type="AlphaFoldDB" id="A0AAD9NI78"/>
<proteinExistence type="predicted"/>
<gene>
    <name evidence="1" type="ORF">NP493_1191g01015</name>
</gene>
<evidence type="ECO:0000313" key="1">
    <source>
        <dbReference type="EMBL" id="KAK2169256.1"/>
    </source>
</evidence>
<dbReference type="Proteomes" id="UP001209878">
    <property type="component" value="Unassembled WGS sequence"/>
</dbReference>
<organism evidence="1 2">
    <name type="scientific">Ridgeia piscesae</name>
    <name type="common">Tubeworm</name>
    <dbReference type="NCBI Taxonomy" id="27915"/>
    <lineage>
        <taxon>Eukaryota</taxon>
        <taxon>Metazoa</taxon>
        <taxon>Spiralia</taxon>
        <taxon>Lophotrochozoa</taxon>
        <taxon>Annelida</taxon>
        <taxon>Polychaeta</taxon>
        <taxon>Sedentaria</taxon>
        <taxon>Canalipalpata</taxon>
        <taxon>Sabellida</taxon>
        <taxon>Siboglinidae</taxon>
        <taxon>Ridgeia</taxon>
    </lineage>
</organism>
<name>A0AAD9NI78_RIDPI</name>
<sequence>MVIAHHSTYCQASFSELSFSKISESTTSYTFTSCVGSFTSPGIDIR</sequence>
<comment type="caution">
    <text evidence="1">The sequence shown here is derived from an EMBL/GenBank/DDBJ whole genome shotgun (WGS) entry which is preliminary data.</text>
</comment>